<dbReference type="AlphaFoldDB" id="A0A5C6VB07"/>
<evidence type="ECO:0000313" key="2">
    <source>
        <dbReference type="Proteomes" id="UP000321168"/>
    </source>
</evidence>
<comment type="caution">
    <text evidence="1">The sequence shown here is derived from an EMBL/GenBank/DDBJ whole genome shotgun (WGS) entry which is preliminary data.</text>
</comment>
<proteinExistence type="predicted"/>
<sequence length="97" mass="11031">MNHLGDPKLVEKEAIANFHFPHEEVLLTKEAQAERKIKIERATALGNTEKFKCRIVFEDSEGLKAVETTVWASGDDNIVLKQGVFIPVHRIHEIKLL</sequence>
<gene>
    <name evidence="1" type="ORF">FRX97_04440</name>
</gene>
<keyword evidence="2" id="KW-1185">Reference proteome</keyword>
<organism evidence="1 2">
    <name type="scientific">Luteibaculum oceani</name>
    <dbReference type="NCBI Taxonomy" id="1294296"/>
    <lineage>
        <taxon>Bacteria</taxon>
        <taxon>Pseudomonadati</taxon>
        <taxon>Bacteroidota</taxon>
        <taxon>Flavobacteriia</taxon>
        <taxon>Flavobacteriales</taxon>
        <taxon>Luteibaculaceae</taxon>
        <taxon>Luteibaculum</taxon>
    </lineage>
</organism>
<reference evidence="1 2" key="1">
    <citation type="submission" date="2019-08" db="EMBL/GenBank/DDBJ databases">
        <title>Genome of Luteibaculum oceani JCM 18817.</title>
        <authorList>
            <person name="Bowman J.P."/>
        </authorList>
    </citation>
    <scope>NUCLEOTIDE SEQUENCE [LARGE SCALE GENOMIC DNA]</scope>
    <source>
        <strain evidence="1 2">JCM 18817</strain>
    </source>
</reference>
<dbReference type="Proteomes" id="UP000321168">
    <property type="component" value="Unassembled WGS sequence"/>
</dbReference>
<name>A0A5C6VB07_9FLAO</name>
<dbReference type="OrthoDB" id="982075at2"/>
<dbReference type="RefSeq" id="WP_147013803.1">
    <property type="nucleotide sequence ID" value="NZ_VORB01000003.1"/>
</dbReference>
<accession>A0A5C6VB07</accession>
<protein>
    <submittedName>
        <fullName evidence="1">Uncharacterized protein</fullName>
    </submittedName>
</protein>
<evidence type="ECO:0000313" key="1">
    <source>
        <dbReference type="EMBL" id="TXC81771.1"/>
    </source>
</evidence>
<dbReference type="EMBL" id="VORB01000003">
    <property type="protein sequence ID" value="TXC81771.1"/>
    <property type="molecule type" value="Genomic_DNA"/>
</dbReference>